<feature type="domain" description="UmuC" evidence="2">
    <location>
        <begin position="22"/>
        <end position="146"/>
    </location>
</feature>
<dbReference type="PANTHER" id="PTHR35369">
    <property type="entry name" value="BLR3025 PROTEIN-RELATED"/>
    <property type="match status" value="1"/>
</dbReference>
<evidence type="ECO:0000313" key="4">
    <source>
        <dbReference type="Proteomes" id="UP000265509"/>
    </source>
</evidence>
<dbReference type="Proteomes" id="UP000265509">
    <property type="component" value="Unassembled WGS sequence"/>
</dbReference>
<gene>
    <name evidence="3" type="ORF">DWB85_15690</name>
</gene>
<reference evidence="3 4" key="1">
    <citation type="submission" date="2018-07" db="EMBL/GenBank/DDBJ databases">
        <title>Halioglobus sp. genome submission.</title>
        <authorList>
            <person name="Ye M.-Q."/>
            <person name="Du Z.-J."/>
        </authorList>
    </citation>
    <scope>NUCLEOTIDE SEQUENCE [LARGE SCALE GENOMIC DNA]</scope>
    <source>
        <strain evidence="3 4">U0301</strain>
    </source>
</reference>
<keyword evidence="4" id="KW-1185">Reference proteome</keyword>
<dbReference type="OrthoDB" id="5298951at2"/>
<dbReference type="Pfam" id="PF00817">
    <property type="entry name" value="IMS"/>
    <property type="match status" value="1"/>
</dbReference>
<dbReference type="InterPro" id="IPR050356">
    <property type="entry name" value="SulA_CellDiv_inhibitor"/>
</dbReference>
<accession>A0A3L7DTA7</accession>
<dbReference type="EMBL" id="QRAN01000019">
    <property type="protein sequence ID" value="RLQ20837.1"/>
    <property type="molecule type" value="Genomic_DNA"/>
</dbReference>
<evidence type="ECO:0000313" key="3">
    <source>
        <dbReference type="EMBL" id="RLQ20837.1"/>
    </source>
</evidence>
<proteinExistence type="predicted"/>
<dbReference type="RefSeq" id="WP_117956431.1">
    <property type="nucleotide sequence ID" value="NZ_QRAN01000019.1"/>
</dbReference>
<evidence type="ECO:0000256" key="1">
    <source>
        <dbReference type="ARBA" id="ARBA00022763"/>
    </source>
</evidence>
<dbReference type="GO" id="GO:0006281">
    <property type="term" value="P:DNA repair"/>
    <property type="evidence" value="ECO:0007669"/>
    <property type="project" value="InterPro"/>
</dbReference>
<dbReference type="InterPro" id="IPR043502">
    <property type="entry name" value="DNA/RNA_pol_sf"/>
</dbReference>
<evidence type="ECO:0000259" key="2">
    <source>
        <dbReference type="Pfam" id="PF00817"/>
    </source>
</evidence>
<dbReference type="AlphaFoldDB" id="A0A3L7DTA7"/>
<dbReference type="InterPro" id="IPR001126">
    <property type="entry name" value="UmuC"/>
</dbReference>
<organism evidence="3 4">
    <name type="scientific">Seongchinamella sediminis</name>
    <dbReference type="NCBI Taxonomy" id="2283635"/>
    <lineage>
        <taxon>Bacteria</taxon>
        <taxon>Pseudomonadati</taxon>
        <taxon>Pseudomonadota</taxon>
        <taxon>Gammaproteobacteria</taxon>
        <taxon>Cellvibrionales</taxon>
        <taxon>Halieaceae</taxon>
        <taxon>Seongchinamella</taxon>
    </lineage>
</organism>
<dbReference type="SUPFAM" id="SSF56672">
    <property type="entry name" value="DNA/RNA polymerases"/>
    <property type="match status" value="1"/>
</dbReference>
<comment type="caution">
    <text evidence="3">The sequence shown here is derived from an EMBL/GenBank/DDBJ whole genome shotgun (WGS) entry which is preliminary data.</text>
</comment>
<sequence length="473" mass="54210">MSLWLCLRFHQLPLQCLNRSETQAVVVLAKQRVLRANDYAAGLGIREGMGASTVRALLGDEPAQLLERDTAAEERFLQQLCCWTYSITPSLHPQGEDCLQLEIGSCLALFRGLDTLLAEVSNGIASRGFQVEYGLAATPAAAWLLSFSDADQARDCERPLQERLAPLPLTLLTAFSATVDSLRRAGLHTLGDIFALPPAALARRCGARFSHYLQQVLGQREDIHPDYQLPATFSDEYWFGYEVRGNEELFPAMQMLLQSLCRFLRNTQLQTAEITWQLIGIDHSLQDIRVRSTASHSDWENWYQLTRIRLERLEVKVGVEGLRLQCRRFSSGQLENIDLFSPRKQREPLASLLDRLRNRLGLQAVRKVGCRDEHLPEFAVHTCPDRPADEGEEYCAQRPFWLMPHPQGLTERRQQLFWQGPLELVYGPERIEDNWWQQPVSRDYYIARGEAGQHYWVFRDRLACGWYIHGIFA</sequence>
<protein>
    <submittedName>
        <fullName evidence="3">DNA polymerase Y family protein</fullName>
    </submittedName>
</protein>
<dbReference type="CDD" id="cd03468">
    <property type="entry name" value="PolY_like"/>
    <property type="match status" value="1"/>
</dbReference>
<name>A0A3L7DTA7_9GAMM</name>
<keyword evidence="1" id="KW-0227">DNA damage</keyword>
<dbReference type="PANTHER" id="PTHR35369:SF2">
    <property type="entry name" value="BLR3025 PROTEIN"/>
    <property type="match status" value="1"/>
</dbReference>